<keyword evidence="2" id="KW-1185">Reference proteome</keyword>
<gene>
    <name evidence="1" type="ORF">J1N35_041527</name>
</gene>
<proteinExistence type="predicted"/>
<accession>A0A9D3UFN0</accession>
<reference evidence="1 2" key="1">
    <citation type="journal article" date="2021" name="Plant Biotechnol. J.">
        <title>Multi-omics assisted identification of the key and species-specific regulatory components of drought-tolerant mechanisms in Gossypium stocksii.</title>
        <authorList>
            <person name="Yu D."/>
            <person name="Ke L."/>
            <person name="Zhang D."/>
            <person name="Wu Y."/>
            <person name="Sun Y."/>
            <person name="Mei J."/>
            <person name="Sun J."/>
            <person name="Sun Y."/>
        </authorList>
    </citation>
    <scope>NUCLEOTIDE SEQUENCE [LARGE SCALE GENOMIC DNA]</scope>
    <source>
        <strain evidence="2">cv. E1</strain>
        <tissue evidence="1">Leaf</tissue>
    </source>
</reference>
<comment type="caution">
    <text evidence="1">The sequence shown here is derived from an EMBL/GenBank/DDBJ whole genome shotgun (WGS) entry which is preliminary data.</text>
</comment>
<evidence type="ECO:0000313" key="2">
    <source>
        <dbReference type="Proteomes" id="UP000828251"/>
    </source>
</evidence>
<evidence type="ECO:0008006" key="3">
    <source>
        <dbReference type="Google" id="ProtNLM"/>
    </source>
</evidence>
<organism evidence="1 2">
    <name type="scientific">Gossypium stocksii</name>
    <dbReference type="NCBI Taxonomy" id="47602"/>
    <lineage>
        <taxon>Eukaryota</taxon>
        <taxon>Viridiplantae</taxon>
        <taxon>Streptophyta</taxon>
        <taxon>Embryophyta</taxon>
        <taxon>Tracheophyta</taxon>
        <taxon>Spermatophyta</taxon>
        <taxon>Magnoliopsida</taxon>
        <taxon>eudicotyledons</taxon>
        <taxon>Gunneridae</taxon>
        <taxon>Pentapetalae</taxon>
        <taxon>rosids</taxon>
        <taxon>malvids</taxon>
        <taxon>Malvales</taxon>
        <taxon>Malvaceae</taxon>
        <taxon>Malvoideae</taxon>
        <taxon>Gossypium</taxon>
    </lineage>
</organism>
<evidence type="ECO:0000313" key="1">
    <source>
        <dbReference type="EMBL" id="KAH1039784.1"/>
    </source>
</evidence>
<protein>
    <recommendedName>
        <fullName evidence="3">DUF4283 domain-containing protein</fullName>
    </recommendedName>
</protein>
<dbReference type="EMBL" id="JAIQCV010000012">
    <property type="protein sequence ID" value="KAH1039784.1"/>
    <property type="molecule type" value="Genomic_DNA"/>
</dbReference>
<sequence>MEEGLASLCIDEKEEEVWQIQGKEVVAPINYEFCFVGSFLMTSIVNFQSMQNTLANPWHLIGGVSILDLGDTFFVEDRMVKRIFLSHIDGKKQSKRDTSSSTVSAKANSVGDMIDHVMTGNLNGSIESVK</sequence>
<name>A0A9D3UFN0_9ROSI</name>
<dbReference type="Proteomes" id="UP000828251">
    <property type="component" value="Unassembled WGS sequence"/>
</dbReference>
<dbReference type="AlphaFoldDB" id="A0A9D3UFN0"/>